<evidence type="ECO:0000313" key="1">
    <source>
        <dbReference type="EMBL" id="JAE29775.1"/>
    </source>
</evidence>
<name>A0A0A9GXR2_ARUDO</name>
<sequence>MFTKWSFHKVSRVFRNTSRCNSTELNNFK</sequence>
<dbReference type="AlphaFoldDB" id="A0A0A9GXR2"/>
<reference evidence="1" key="2">
    <citation type="journal article" date="2015" name="Data Brief">
        <title>Shoot transcriptome of the giant reed, Arundo donax.</title>
        <authorList>
            <person name="Barrero R.A."/>
            <person name="Guerrero F.D."/>
            <person name="Moolhuijzen P."/>
            <person name="Goolsby J.A."/>
            <person name="Tidwell J."/>
            <person name="Bellgard S.E."/>
            <person name="Bellgard M.I."/>
        </authorList>
    </citation>
    <scope>NUCLEOTIDE SEQUENCE</scope>
    <source>
        <tissue evidence="1">Shoot tissue taken approximately 20 cm above the soil surface</tissue>
    </source>
</reference>
<accession>A0A0A9GXR2</accession>
<reference evidence="1" key="1">
    <citation type="submission" date="2014-09" db="EMBL/GenBank/DDBJ databases">
        <authorList>
            <person name="Magalhaes I.L.F."/>
            <person name="Oliveira U."/>
            <person name="Santos F.R."/>
            <person name="Vidigal T.H.D.A."/>
            <person name="Brescovit A.D."/>
            <person name="Santos A.J."/>
        </authorList>
    </citation>
    <scope>NUCLEOTIDE SEQUENCE</scope>
    <source>
        <tissue evidence="1">Shoot tissue taken approximately 20 cm above the soil surface</tissue>
    </source>
</reference>
<protein>
    <submittedName>
        <fullName evidence="1">Uncharacterized protein</fullName>
    </submittedName>
</protein>
<proteinExistence type="predicted"/>
<dbReference type="EMBL" id="GBRH01168121">
    <property type="protein sequence ID" value="JAE29775.1"/>
    <property type="molecule type" value="Transcribed_RNA"/>
</dbReference>
<organism evidence="1">
    <name type="scientific">Arundo donax</name>
    <name type="common">Giant reed</name>
    <name type="synonym">Donax arundinaceus</name>
    <dbReference type="NCBI Taxonomy" id="35708"/>
    <lineage>
        <taxon>Eukaryota</taxon>
        <taxon>Viridiplantae</taxon>
        <taxon>Streptophyta</taxon>
        <taxon>Embryophyta</taxon>
        <taxon>Tracheophyta</taxon>
        <taxon>Spermatophyta</taxon>
        <taxon>Magnoliopsida</taxon>
        <taxon>Liliopsida</taxon>
        <taxon>Poales</taxon>
        <taxon>Poaceae</taxon>
        <taxon>PACMAD clade</taxon>
        <taxon>Arundinoideae</taxon>
        <taxon>Arundineae</taxon>
        <taxon>Arundo</taxon>
    </lineage>
</organism>